<organism evidence="2 3">
    <name type="scientific">Malassezia vespertilionis</name>
    <dbReference type="NCBI Taxonomy" id="2020962"/>
    <lineage>
        <taxon>Eukaryota</taxon>
        <taxon>Fungi</taxon>
        <taxon>Dikarya</taxon>
        <taxon>Basidiomycota</taxon>
        <taxon>Ustilaginomycotina</taxon>
        <taxon>Malasseziomycetes</taxon>
        <taxon>Malasseziales</taxon>
        <taxon>Malasseziaceae</taxon>
        <taxon>Malassezia</taxon>
    </lineage>
</organism>
<sequence>MPADRRGPRRSAFAHFNEVEWIAGIRDRVRDALLPRHAAENARRSVLYQPMFTERRTKHNESLLALEPEEPEEAEEQQELNDEQMCEHMQRTREAMQELLALGGVMHSEDDAPVRLDDFGERVWRVESDADMPSVTDTPSSLFAAFRDGDKVDIDALLRSRMEVAEPSSLAKKLLIEEVGSSGEDDEEDEDKSEEEDEDEDESEEEDEDEESVEEDEDESEEEQDESVGEGEEEDQVESEEDQDKHKDVQVEMRKVQVEDHADDQEETLKDPDENCEHQDKGHESTQDCTNDHIHNANHTDFDPSLSASTQLAHIEPLTSDPTQIHETRDALHTAETEALYDVSHTSHSPPDKPYYPIVVLSDSDHFSAEEDERRTGEAMPSDTKHVDTNKQELEAEVETEMPELHHPSQSKFEAKASDTAQDGVYAEDRTPAPLMPSRLGDSVQETERASTITHAWPSSLHPPSTTQLEEVEFLPGVGDFLQHTTHHDDDLYAVIDFSMGGMDSNCDEHNTTPTMITGAIKVPAVLEQDSPNQTPAPATPTRDPFASMEAEHTTPTTRLHCTLQRLTLTRMAGAPTFLVRSCTLDPIVLHEEGAECQDVFTDALEMQRLDVNMLPAPAYHSLHRIVGSSMIDEVYVVPTYGPWTKEDASSADEVEDTLNTAASTQDMPPPRALRTYSRRDRRQHEPKVPSIPSPRRTRKRKSEPHADSPAHMRLRSAKERRPPRRFSP</sequence>
<feature type="compositionally biased region" description="Basic and acidic residues" evidence="1">
    <location>
        <begin position="243"/>
        <end position="260"/>
    </location>
</feature>
<evidence type="ECO:0000313" key="2">
    <source>
        <dbReference type="EMBL" id="PKI85958.1"/>
    </source>
</evidence>
<evidence type="ECO:0000313" key="3">
    <source>
        <dbReference type="Proteomes" id="UP000232875"/>
    </source>
</evidence>
<feature type="compositionally biased region" description="Basic and acidic residues" evidence="1">
    <location>
        <begin position="324"/>
        <end position="334"/>
    </location>
</feature>
<feature type="region of interest" description="Disordered" evidence="1">
    <location>
        <begin position="646"/>
        <end position="729"/>
    </location>
</feature>
<feature type="region of interest" description="Disordered" evidence="1">
    <location>
        <begin position="367"/>
        <end position="390"/>
    </location>
</feature>
<dbReference type="STRING" id="2020962.A0A2N1JHF1"/>
<dbReference type="Proteomes" id="UP000232875">
    <property type="component" value="Unassembled WGS sequence"/>
</dbReference>
<feature type="region of interest" description="Disordered" evidence="1">
    <location>
        <begin position="58"/>
        <end position="77"/>
    </location>
</feature>
<protein>
    <submittedName>
        <fullName evidence="2">Uncharacterized protein</fullName>
    </submittedName>
</protein>
<feature type="compositionally biased region" description="Acidic residues" evidence="1">
    <location>
        <begin position="183"/>
        <end position="242"/>
    </location>
</feature>
<feature type="compositionally biased region" description="Basic and acidic residues" evidence="1">
    <location>
        <begin position="704"/>
        <end position="721"/>
    </location>
</feature>
<accession>A0A2N1JHF1</accession>
<dbReference type="OrthoDB" id="3363466at2759"/>
<evidence type="ECO:0000256" key="1">
    <source>
        <dbReference type="SAM" id="MobiDB-lite"/>
    </source>
</evidence>
<feature type="region of interest" description="Disordered" evidence="1">
    <location>
        <begin position="172"/>
        <end position="334"/>
    </location>
</feature>
<name>A0A2N1JHF1_9BASI</name>
<gene>
    <name evidence="2" type="ORF">MVES_000408</name>
</gene>
<proteinExistence type="predicted"/>
<dbReference type="EMBL" id="KZ454987">
    <property type="protein sequence ID" value="PKI85958.1"/>
    <property type="molecule type" value="Genomic_DNA"/>
</dbReference>
<feature type="compositionally biased region" description="Basic and acidic residues" evidence="1">
    <location>
        <begin position="267"/>
        <end position="302"/>
    </location>
</feature>
<feature type="region of interest" description="Disordered" evidence="1">
    <location>
        <begin position="530"/>
        <end position="555"/>
    </location>
</feature>
<reference evidence="2 3" key="1">
    <citation type="submission" date="2017-10" db="EMBL/GenBank/DDBJ databases">
        <title>A novel species of cold-tolerant Malassezia isolated from bats.</title>
        <authorList>
            <person name="Lorch J.M."/>
            <person name="Palmer J.M."/>
            <person name="Vanderwolf K.J."/>
            <person name="Schmidt K.Z."/>
            <person name="Verant M.L."/>
            <person name="Weller T.J."/>
            <person name="Blehert D.S."/>
        </authorList>
    </citation>
    <scope>NUCLEOTIDE SEQUENCE [LARGE SCALE GENOMIC DNA]</scope>
    <source>
        <strain evidence="2 3">NWHC:44797-103</strain>
    </source>
</reference>
<keyword evidence="3" id="KW-1185">Reference proteome</keyword>
<feature type="compositionally biased region" description="Polar residues" evidence="1">
    <location>
        <begin position="658"/>
        <end position="667"/>
    </location>
</feature>
<feature type="compositionally biased region" description="Acidic residues" evidence="1">
    <location>
        <begin position="67"/>
        <end position="77"/>
    </location>
</feature>
<dbReference type="AlphaFoldDB" id="A0A2N1JHF1"/>